<dbReference type="Gene3D" id="2.30.24.10">
    <property type="entry name" value="CAT RNA-binding domain"/>
    <property type="match status" value="1"/>
</dbReference>
<evidence type="ECO:0000313" key="3">
    <source>
        <dbReference type="EMBL" id="SDZ67541.1"/>
    </source>
</evidence>
<protein>
    <submittedName>
        <fullName evidence="3">Transcriptional antiterminator</fullName>
    </submittedName>
</protein>
<dbReference type="InterPro" id="IPR036650">
    <property type="entry name" value="CAT_RNA-bd_dom_sf"/>
</dbReference>
<dbReference type="Pfam" id="PF03123">
    <property type="entry name" value="CAT_RBD"/>
    <property type="match status" value="1"/>
</dbReference>
<gene>
    <name evidence="3" type="ORF">SAMN05421736_13012</name>
</gene>
<dbReference type="InterPro" id="IPR050661">
    <property type="entry name" value="BglG_antiterminators"/>
</dbReference>
<proteinExistence type="predicted"/>
<keyword evidence="4" id="KW-1185">Reference proteome</keyword>
<evidence type="ECO:0000259" key="2">
    <source>
        <dbReference type="PROSITE" id="PS51372"/>
    </source>
</evidence>
<feature type="domain" description="PRD" evidence="2">
    <location>
        <begin position="81"/>
        <end position="186"/>
    </location>
</feature>
<dbReference type="InterPro" id="IPR004341">
    <property type="entry name" value="CAT_RNA-bd_dom"/>
</dbReference>
<dbReference type="AlphaFoldDB" id="A0A1H3UZY3"/>
<feature type="domain" description="PRD" evidence="2">
    <location>
        <begin position="187"/>
        <end position="289"/>
    </location>
</feature>
<accession>A0A1H3UZY3</accession>
<dbReference type="PANTHER" id="PTHR30185">
    <property type="entry name" value="CRYPTIC BETA-GLUCOSIDE BGL OPERON ANTITERMINATOR"/>
    <property type="match status" value="1"/>
</dbReference>
<dbReference type="Proteomes" id="UP000198935">
    <property type="component" value="Unassembled WGS sequence"/>
</dbReference>
<keyword evidence="1" id="KW-0677">Repeat</keyword>
<dbReference type="SUPFAM" id="SSF50151">
    <property type="entry name" value="SacY-like RNA-binding domain"/>
    <property type="match status" value="1"/>
</dbReference>
<name>A0A1H3UZY3_9BACI</name>
<dbReference type="GO" id="GO:0006355">
    <property type="term" value="P:regulation of DNA-templated transcription"/>
    <property type="evidence" value="ECO:0007669"/>
    <property type="project" value="InterPro"/>
</dbReference>
<dbReference type="Gene3D" id="1.20.890.100">
    <property type="match status" value="1"/>
</dbReference>
<dbReference type="Gene3D" id="1.20.58.1950">
    <property type="match status" value="1"/>
</dbReference>
<dbReference type="GO" id="GO:0003723">
    <property type="term" value="F:RNA binding"/>
    <property type="evidence" value="ECO:0007669"/>
    <property type="project" value="InterPro"/>
</dbReference>
<dbReference type="EMBL" id="FNPI01000030">
    <property type="protein sequence ID" value="SDZ67541.1"/>
    <property type="molecule type" value="Genomic_DNA"/>
</dbReference>
<evidence type="ECO:0000313" key="4">
    <source>
        <dbReference type="Proteomes" id="UP000198935"/>
    </source>
</evidence>
<dbReference type="OrthoDB" id="9813552at2"/>
<dbReference type="STRING" id="1503961.SAMN05421736_13012"/>
<dbReference type="SMART" id="SM01061">
    <property type="entry name" value="CAT_RBD"/>
    <property type="match status" value="1"/>
</dbReference>
<dbReference type="PANTHER" id="PTHR30185:SF16">
    <property type="entry name" value="PROTEIN GLCT"/>
    <property type="match status" value="1"/>
</dbReference>
<organism evidence="3 4">
    <name type="scientific">Evansella caseinilytica</name>
    <dbReference type="NCBI Taxonomy" id="1503961"/>
    <lineage>
        <taxon>Bacteria</taxon>
        <taxon>Bacillati</taxon>
        <taxon>Bacillota</taxon>
        <taxon>Bacilli</taxon>
        <taxon>Bacillales</taxon>
        <taxon>Bacillaceae</taxon>
        <taxon>Evansella</taxon>
    </lineage>
</organism>
<reference evidence="4" key="1">
    <citation type="submission" date="2016-10" db="EMBL/GenBank/DDBJ databases">
        <authorList>
            <person name="Varghese N."/>
            <person name="Submissions S."/>
        </authorList>
    </citation>
    <scope>NUCLEOTIDE SEQUENCE [LARGE SCALE GENOMIC DNA]</scope>
    <source>
        <strain evidence="4">SP</strain>
    </source>
</reference>
<sequence length="289" mass="33492">MMNVANGERDVKMKGTFTVDKAFNNNVIVARSESGEEVIFIGKGIGFGKKPGDVLSEQKYEKVFILADQEEQEKYIKLLAREKQETLLIIHEAIEKIREWMGVELHERIHFALAQHLVLALERSRNGTEIHNPFLTETKWLYHETYRISQQVVAFLYEKTTVQLPEAETGFITLHIQSAIGREFLSKKESGDLIDRCVSYAEEKAGVSFNKEGVHFQRFVQHLHEMIERSMTNEYPIEKKMIHLLKEENSLCYNISRNIVRMIEKSIQQSISGVEIVFLSIHLQRIIAK</sequence>
<dbReference type="Gene3D" id="1.10.1790.10">
    <property type="entry name" value="PRD domain"/>
    <property type="match status" value="1"/>
</dbReference>
<dbReference type="Pfam" id="PF00874">
    <property type="entry name" value="PRD"/>
    <property type="match status" value="2"/>
</dbReference>
<dbReference type="InterPro" id="IPR011608">
    <property type="entry name" value="PRD"/>
</dbReference>
<dbReference type="PROSITE" id="PS51372">
    <property type="entry name" value="PRD_2"/>
    <property type="match status" value="2"/>
</dbReference>
<dbReference type="SUPFAM" id="SSF63520">
    <property type="entry name" value="PTS-regulatory domain, PRD"/>
    <property type="match status" value="2"/>
</dbReference>
<evidence type="ECO:0000256" key="1">
    <source>
        <dbReference type="ARBA" id="ARBA00022737"/>
    </source>
</evidence>
<dbReference type="InterPro" id="IPR036634">
    <property type="entry name" value="PRD_sf"/>
</dbReference>